<dbReference type="EMBL" id="BONR01000002">
    <property type="protein sequence ID" value="GIG54213.1"/>
    <property type="molecule type" value="Genomic_DNA"/>
</dbReference>
<comment type="similarity">
    <text evidence="3">Belongs to the RimP family.</text>
</comment>
<dbReference type="AlphaFoldDB" id="A0A919Q4M8"/>
<evidence type="ECO:0000313" key="7">
    <source>
        <dbReference type="Proteomes" id="UP000652354"/>
    </source>
</evidence>
<dbReference type="PANTHER" id="PTHR33867:SF1">
    <property type="entry name" value="RIBOSOME MATURATION FACTOR RIMP"/>
    <property type="match status" value="1"/>
</dbReference>
<evidence type="ECO:0000259" key="4">
    <source>
        <dbReference type="Pfam" id="PF02576"/>
    </source>
</evidence>
<dbReference type="Pfam" id="PF17384">
    <property type="entry name" value="DUF150_C"/>
    <property type="match status" value="1"/>
</dbReference>
<keyword evidence="1 3" id="KW-0963">Cytoplasm</keyword>
<protein>
    <recommendedName>
        <fullName evidence="3">Ribosome maturation factor RimP</fullName>
    </recommendedName>
</protein>
<evidence type="ECO:0000313" key="6">
    <source>
        <dbReference type="EMBL" id="GIG54213.1"/>
    </source>
</evidence>
<organism evidence="6 7">
    <name type="scientific">Demequina activiva</name>
    <dbReference type="NCBI Taxonomy" id="1582364"/>
    <lineage>
        <taxon>Bacteria</taxon>
        <taxon>Bacillati</taxon>
        <taxon>Actinomycetota</taxon>
        <taxon>Actinomycetes</taxon>
        <taxon>Micrococcales</taxon>
        <taxon>Demequinaceae</taxon>
        <taxon>Demequina</taxon>
    </lineage>
</organism>
<evidence type="ECO:0000256" key="1">
    <source>
        <dbReference type="ARBA" id="ARBA00022490"/>
    </source>
</evidence>
<feature type="domain" description="Ribosome maturation factor RimP C-terminal" evidence="5">
    <location>
        <begin position="89"/>
        <end position="149"/>
    </location>
</feature>
<dbReference type="InterPro" id="IPR028998">
    <property type="entry name" value="RimP_C"/>
</dbReference>
<keyword evidence="2 3" id="KW-0690">Ribosome biogenesis</keyword>
<dbReference type="SUPFAM" id="SSF75420">
    <property type="entry name" value="YhbC-like, N-terminal domain"/>
    <property type="match status" value="1"/>
</dbReference>
<dbReference type="Gene3D" id="3.30.300.70">
    <property type="entry name" value="RimP-like superfamily, N-terminal"/>
    <property type="match status" value="1"/>
</dbReference>
<dbReference type="InterPro" id="IPR035956">
    <property type="entry name" value="RimP_N_sf"/>
</dbReference>
<comment type="function">
    <text evidence="3">Required for maturation of 30S ribosomal subunits.</text>
</comment>
<keyword evidence="7" id="KW-1185">Reference proteome</keyword>
<dbReference type="HAMAP" id="MF_01077">
    <property type="entry name" value="RimP"/>
    <property type="match status" value="1"/>
</dbReference>
<dbReference type="InterPro" id="IPR028989">
    <property type="entry name" value="RimP_N"/>
</dbReference>
<dbReference type="Pfam" id="PF02576">
    <property type="entry name" value="RimP_N"/>
    <property type="match status" value="1"/>
</dbReference>
<comment type="subcellular location">
    <subcellularLocation>
        <location evidence="3">Cytoplasm</location>
    </subcellularLocation>
</comment>
<dbReference type="Proteomes" id="UP000652354">
    <property type="component" value="Unassembled WGS sequence"/>
</dbReference>
<dbReference type="GO" id="GO:0005829">
    <property type="term" value="C:cytosol"/>
    <property type="evidence" value="ECO:0007669"/>
    <property type="project" value="TreeGrafter"/>
</dbReference>
<evidence type="ECO:0000259" key="5">
    <source>
        <dbReference type="Pfam" id="PF17384"/>
    </source>
</evidence>
<sequence>MDLTTRIAELAAPGAAAAGLEVDSVSVSPAGKRTRVTVTLDLPETEVGGADLDAIAAASRAIGAALDEANVPSTPYVLEVGTPGTDRPLTERRHYLRARTRLVALVLVDGTTTTARLTDVDGDTLVLGAPHGEERIAIDNVAEGRIEVELKRMDQED</sequence>
<dbReference type="GO" id="GO:0006412">
    <property type="term" value="P:translation"/>
    <property type="evidence" value="ECO:0007669"/>
    <property type="project" value="TreeGrafter"/>
</dbReference>
<proteinExistence type="inferred from homology"/>
<dbReference type="GO" id="GO:0000028">
    <property type="term" value="P:ribosomal small subunit assembly"/>
    <property type="evidence" value="ECO:0007669"/>
    <property type="project" value="TreeGrafter"/>
</dbReference>
<accession>A0A919Q4M8</accession>
<dbReference type="InterPro" id="IPR003728">
    <property type="entry name" value="Ribosome_maturation_RimP"/>
</dbReference>
<feature type="domain" description="Ribosome maturation factor RimP N-terminal" evidence="4">
    <location>
        <begin position="12"/>
        <end position="86"/>
    </location>
</feature>
<reference evidence="6" key="1">
    <citation type="submission" date="2021-01" db="EMBL/GenBank/DDBJ databases">
        <title>Whole genome shotgun sequence of Demequina activiva NBRC 110675.</title>
        <authorList>
            <person name="Komaki H."/>
            <person name="Tamura T."/>
        </authorList>
    </citation>
    <scope>NUCLEOTIDE SEQUENCE</scope>
    <source>
        <strain evidence="6">NBRC 110675</strain>
    </source>
</reference>
<dbReference type="RefSeq" id="WP_203653788.1">
    <property type="nucleotide sequence ID" value="NZ_BONR01000002.1"/>
</dbReference>
<dbReference type="PANTHER" id="PTHR33867">
    <property type="entry name" value="RIBOSOME MATURATION FACTOR RIMP"/>
    <property type="match status" value="1"/>
</dbReference>
<evidence type="ECO:0000256" key="2">
    <source>
        <dbReference type="ARBA" id="ARBA00022517"/>
    </source>
</evidence>
<gene>
    <name evidence="3" type="primary">rimP</name>
    <name evidence="6" type="ORF">Dac01nite_09650</name>
</gene>
<comment type="caution">
    <text evidence="6">The sequence shown here is derived from an EMBL/GenBank/DDBJ whole genome shotgun (WGS) entry which is preliminary data.</text>
</comment>
<name>A0A919Q4M8_9MICO</name>
<evidence type="ECO:0000256" key="3">
    <source>
        <dbReference type="HAMAP-Rule" id="MF_01077"/>
    </source>
</evidence>